<evidence type="ECO:0000313" key="1">
    <source>
        <dbReference type="EMBL" id="KAG2651182.1"/>
    </source>
</evidence>
<accession>A0A8T0WPZ4</accession>
<sequence length="110" mass="12224">MTLSAVQRSGDGFHSNSGIEFFPAGRPVVLWRDARSCLDDVELFHSDPDAYEADRRASLTLVRITDWGLLAVCHQRHFWLLGFVSFVGKDSRVVAGEFVDAQGSRRAGRG</sequence>
<dbReference type="AlphaFoldDB" id="A0A8T0WPZ4"/>
<gene>
    <name evidence="1" type="ORF">PVAP13_1NG250738</name>
</gene>
<organism evidence="1 2">
    <name type="scientific">Panicum virgatum</name>
    <name type="common">Blackwell switchgrass</name>
    <dbReference type="NCBI Taxonomy" id="38727"/>
    <lineage>
        <taxon>Eukaryota</taxon>
        <taxon>Viridiplantae</taxon>
        <taxon>Streptophyta</taxon>
        <taxon>Embryophyta</taxon>
        <taxon>Tracheophyta</taxon>
        <taxon>Spermatophyta</taxon>
        <taxon>Magnoliopsida</taxon>
        <taxon>Liliopsida</taxon>
        <taxon>Poales</taxon>
        <taxon>Poaceae</taxon>
        <taxon>PACMAD clade</taxon>
        <taxon>Panicoideae</taxon>
        <taxon>Panicodae</taxon>
        <taxon>Paniceae</taxon>
        <taxon>Panicinae</taxon>
        <taxon>Panicum</taxon>
        <taxon>Panicum sect. Hiantes</taxon>
    </lineage>
</organism>
<evidence type="ECO:0000313" key="2">
    <source>
        <dbReference type="Proteomes" id="UP000823388"/>
    </source>
</evidence>
<keyword evidence="2" id="KW-1185">Reference proteome</keyword>
<protein>
    <submittedName>
        <fullName evidence="1">Uncharacterized protein</fullName>
    </submittedName>
</protein>
<proteinExistence type="predicted"/>
<name>A0A8T0WPZ4_PANVG</name>
<reference evidence="1" key="1">
    <citation type="submission" date="2020-05" db="EMBL/GenBank/DDBJ databases">
        <title>WGS assembly of Panicum virgatum.</title>
        <authorList>
            <person name="Lovell J.T."/>
            <person name="Jenkins J."/>
            <person name="Shu S."/>
            <person name="Juenger T.E."/>
            <person name="Schmutz J."/>
        </authorList>
    </citation>
    <scope>NUCLEOTIDE SEQUENCE</scope>
    <source>
        <strain evidence="1">AP13</strain>
    </source>
</reference>
<dbReference type="EMBL" id="CM029038">
    <property type="protein sequence ID" value="KAG2651182.1"/>
    <property type="molecule type" value="Genomic_DNA"/>
</dbReference>
<comment type="caution">
    <text evidence="1">The sequence shown here is derived from an EMBL/GenBank/DDBJ whole genome shotgun (WGS) entry which is preliminary data.</text>
</comment>
<dbReference type="Proteomes" id="UP000823388">
    <property type="component" value="Chromosome 1N"/>
</dbReference>